<evidence type="ECO:0000256" key="2">
    <source>
        <dbReference type="SAM" id="Phobius"/>
    </source>
</evidence>
<dbReference type="PANTHER" id="PTHR40940">
    <property type="entry name" value="PROTEIN BATD-RELATED"/>
    <property type="match status" value="1"/>
</dbReference>
<evidence type="ECO:0000313" key="5">
    <source>
        <dbReference type="Proteomes" id="UP000001062"/>
    </source>
</evidence>
<dbReference type="eggNOG" id="COG0457">
    <property type="taxonomic scope" value="Bacteria"/>
</dbReference>
<dbReference type="OrthoDB" id="5293418at2"/>
<dbReference type="AlphaFoldDB" id="F2JWN9"/>
<protein>
    <recommendedName>
        <fullName evidence="3">DUF7939 domain-containing protein</fullName>
    </recommendedName>
</protein>
<sequence>MVVFAHNVMTAMTKHLQQTVAFILFIAFLLLTPITALADSVVASVDRNIVTENQPFKLTLRADFAQTGQGPDLSALKRDFKILGKSQNSQFSFNLGTSRALSYWVVNLMPKSVGTFEIPPVSIGDHKSNRLMVEVKPSPQLLDQHGNPPVMISMDVSDISPYVQEQTLINVKIYTSVQLENADVSVPASPDLTVERLLDDQRKYENVNGSSYEVLTRTYLAFPQRSGIVRIPAQSIHAMVATNSGRRMVSVQSTPIDLKVQSIPASYPVDNWLVAKSVAIESSLTPSQETTAIGDTLVWDIEIRAKGALPEQLPQLAYPSTARYKLYPSPSKLDSRKTSEGLEGSETIRIEVVPTQAGNLTLPEIQIPYWNSLTNSYEIARKTLPSIDVADIDGSVIEQSKTSQEQTENSSNNQNNANNIAPQSQSVAPISLAKRKKNTPEPTSDAPLVDLVIQDSKDDKSSWAIWTAIGFISLSSILLFIWYRRAKHSQPSDKVDEVPTLQSFAPLSTNTEDDAYHSLIKCCKQDDLANLRNNLLEWARHRWGDAEVKGIEDIKRLTGSPKITQLLMEAELVMYSNQPITQWSGHSLADAIEEYRTGVTKPSQASQLKTLYPNF</sequence>
<organism evidence="4 5">
    <name type="scientific">Marinomonas mediterranea (strain ATCC 700492 / JCM 21426 / NBRC 103028 / MMB-1)</name>
    <dbReference type="NCBI Taxonomy" id="717774"/>
    <lineage>
        <taxon>Bacteria</taxon>
        <taxon>Pseudomonadati</taxon>
        <taxon>Pseudomonadota</taxon>
        <taxon>Gammaproteobacteria</taxon>
        <taxon>Oceanospirillales</taxon>
        <taxon>Oceanospirillaceae</taxon>
        <taxon>Marinomonas</taxon>
    </lineage>
</organism>
<dbReference type="RefSeq" id="WP_013661707.1">
    <property type="nucleotide sequence ID" value="NC_015276.1"/>
</dbReference>
<evidence type="ECO:0000256" key="1">
    <source>
        <dbReference type="SAM" id="MobiDB-lite"/>
    </source>
</evidence>
<dbReference type="PANTHER" id="PTHR40940:SF1">
    <property type="entry name" value="PROTEIN BATD"/>
    <property type="match status" value="1"/>
</dbReference>
<evidence type="ECO:0000313" key="4">
    <source>
        <dbReference type="EMBL" id="ADZ91803.1"/>
    </source>
</evidence>
<evidence type="ECO:0000259" key="3">
    <source>
        <dbReference type="Pfam" id="PF25607"/>
    </source>
</evidence>
<feature type="region of interest" description="Disordered" evidence="1">
    <location>
        <begin position="399"/>
        <end position="425"/>
    </location>
</feature>
<feature type="domain" description="DUF7939" evidence="3">
    <location>
        <begin position="513"/>
        <end position="597"/>
    </location>
</feature>
<accession>F2JWN9</accession>
<dbReference type="STRING" id="717774.Marme_2571"/>
<dbReference type="PATRIC" id="fig|717774.3.peg.2656"/>
<dbReference type="KEGG" id="mme:Marme_2571"/>
<keyword evidence="2" id="KW-1133">Transmembrane helix</keyword>
<name>F2JWN9_MARM1</name>
<gene>
    <name evidence="4" type="ordered locus">Marme_2571</name>
</gene>
<proteinExistence type="predicted"/>
<dbReference type="EMBL" id="CP002583">
    <property type="protein sequence ID" value="ADZ91803.1"/>
    <property type="molecule type" value="Genomic_DNA"/>
</dbReference>
<feature type="transmembrane region" description="Helical" evidence="2">
    <location>
        <begin position="463"/>
        <end position="483"/>
    </location>
</feature>
<dbReference type="Pfam" id="PF13584">
    <property type="entry name" value="BatD"/>
    <property type="match status" value="1"/>
</dbReference>
<reference evidence="4 5" key="1">
    <citation type="journal article" date="2012" name="Stand. Genomic Sci.">
        <title>Complete genome sequence of the melanogenic marine bacterium Marinomonas mediterranea type strain (MMB-1(T)).</title>
        <authorList>
            <person name="Lucas-Elio P."/>
            <person name="Goodwin L."/>
            <person name="Woyke T."/>
            <person name="Pitluck S."/>
            <person name="Nolan M."/>
            <person name="Kyrpides N.C."/>
            <person name="Detter J.C."/>
            <person name="Copeland A."/>
            <person name="Teshima H."/>
            <person name="Bruce D."/>
            <person name="Detter C."/>
            <person name="Tapia R."/>
            <person name="Han S."/>
            <person name="Land M.L."/>
            <person name="Ivanova N."/>
            <person name="Mikhailova N."/>
            <person name="Johnston A.W."/>
            <person name="Sanchez-Amat A."/>
        </authorList>
    </citation>
    <scope>NUCLEOTIDE SEQUENCE [LARGE SCALE GENOMIC DNA]</scope>
    <source>
        <strain evidence="5">ATCC 700492 / JCM 21426 / NBRC 103028 / MMB-1</strain>
    </source>
</reference>
<dbReference type="HOGENOM" id="CLU_031701_1_0_6"/>
<keyword evidence="2" id="KW-0472">Membrane</keyword>
<keyword evidence="2" id="KW-0812">Transmembrane</keyword>
<dbReference type="Pfam" id="PF25607">
    <property type="entry name" value="DUF7939"/>
    <property type="match status" value="1"/>
</dbReference>
<dbReference type="InterPro" id="IPR025738">
    <property type="entry name" value="BatD"/>
</dbReference>
<dbReference type="Proteomes" id="UP000001062">
    <property type="component" value="Chromosome"/>
</dbReference>
<feature type="compositionally biased region" description="Low complexity" evidence="1">
    <location>
        <begin position="402"/>
        <end position="425"/>
    </location>
</feature>
<dbReference type="InterPro" id="IPR057699">
    <property type="entry name" value="DUF7939"/>
</dbReference>
<keyword evidence="5" id="KW-1185">Reference proteome</keyword>